<comment type="caution">
    <text evidence="1">The sequence shown here is derived from an EMBL/GenBank/DDBJ whole genome shotgun (WGS) entry which is preliminary data.</text>
</comment>
<protein>
    <submittedName>
        <fullName evidence="1">Uncharacterized protein</fullName>
    </submittedName>
</protein>
<name>A0A9W7CGX4_9STRA</name>
<organism evidence="1 2">
    <name type="scientific">Triparma verrucosa</name>
    <dbReference type="NCBI Taxonomy" id="1606542"/>
    <lineage>
        <taxon>Eukaryota</taxon>
        <taxon>Sar</taxon>
        <taxon>Stramenopiles</taxon>
        <taxon>Ochrophyta</taxon>
        <taxon>Bolidophyceae</taxon>
        <taxon>Parmales</taxon>
        <taxon>Triparmaceae</taxon>
        <taxon>Triparma</taxon>
    </lineage>
</organism>
<dbReference type="AlphaFoldDB" id="A0A9W7CGX4"/>
<keyword evidence="2" id="KW-1185">Reference proteome</keyword>
<dbReference type="Gene3D" id="3.40.30.10">
    <property type="entry name" value="Glutaredoxin"/>
    <property type="match status" value="1"/>
</dbReference>
<accession>A0A9W7CGX4</accession>
<dbReference type="EMBL" id="BRXX01000373">
    <property type="protein sequence ID" value="GMI08022.1"/>
    <property type="molecule type" value="Genomic_DNA"/>
</dbReference>
<reference evidence="2" key="1">
    <citation type="journal article" date="2023" name="Commun. Biol.">
        <title>Genome analysis of Parmales, the sister group of diatoms, reveals the evolutionary specialization of diatoms from phago-mixotrophs to photoautotrophs.</title>
        <authorList>
            <person name="Ban H."/>
            <person name="Sato S."/>
            <person name="Yoshikawa S."/>
            <person name="Yamada K."/>
            <person name="Nakamura Y."/>
            <person name="Ichinomiya M."/>
            <person name="Sato N."/>
            <person name="Blanc-Mathieu R."/>
            <person name="Endo H."/>
            <person name="Kuwata A."/>
            <person name="Ogata H."/>
        </authorList>
    </citation>
    <scope>NUCLEOTIDE SEQUENCE [LARGE SCALE GENOMIC DNA]</scope>
    <source>
        <strain evidence="2">NIES 3699</strain>
    </source>
</reference>
<evidence type="ECO:0000313" key="2">
    <source>
        <dbReference type="Proteomes" id="UP001165160"/>
    </source>
</evidence>
<proteinExistence type="predicted"/>
<evidence type="ECO:0000313" key="1">
    <source>
        <dbReference type="EMBL" id="GMI08022.1"/>
    </source>
</evidence>
<dbReference type="Proteomes" id="UP001165160">
    <property type="component" value="Unassembled WGS sequence"/>
</dbReference>
<sequence length="125" mass="13974">MSSRTNRILLLVSENGGSTSAQQGNTRRCTDLLAAKKVCYTTVDGADVSQKSVRDRLFGISGVRGNYPQMFVMVEGSMEKVEFLGSWEKIEEMNELNDLPEEVLTKNPELVTLDMVFNECESTEK</sequence>
<gene>
    <name evidence="1" type="ORF">TrVE_jg13330</name>
</gene>